<name>A0A8S3XVD0_PARAO</name>
<sequence>MKVSEIVDYLQDIEDFSDEELNDIEAAILPPDEVDEMTDIEKGHDDDMGVLPVFDVAGEVESMNQSINVP</sequence>
<dbReference type="AlphaFoldDB" id="A0A8S3XVD0"/>
<proteinExistence type="predicted"/>
<organism evidence="1 2">
    <name type="scientific">Parnassius apollo</name>
    <name type="common">Apollo butterfly</name>
    <name type="synonym">Papilio apollo</name>
    <dbReference type="NCBI Taxonomy" id="110799"/>
    <lineage>
        <taxon>Eukaryota</taxon>
        <taxon>Metazoa</taxon>
        <taxon>Ecdysozoa</taxon>
        <taxon>Arthropoda</taxon>
        <taxon>Hexapoda</taxon>
        <taxon>Insecta</taxon>
        <taxon>Pterygota</taxon>
        <taxon>Neoptera</taxon>
        <taxon>Endopterygota</taxon>
        <taxon>Lepidoptera</taxon>
        <taxon>Glossata</taxon>
        <taxon>Ditrysia</taxon>
        <taxon>Papilionoidea</taxon>
        <taxon>Papilionidae</taxon>
        <taxon>Parnassiinae</taxon>
        <taxon>Parnassini</taxon>
        <taxon>Parnassius</taxon>
        <taxon>Parnassius</taxon>
    </lineage>
</organism>
<comment type="caution">
    <text evidence="1">The sequence shown here is derived from an EMBL/GenBank/DDBJ whole genome shotgun (WGS) entry which is preliminary data.</text>
</comment>
<dbReference type="EMBL" id="CAJQZP010001262">
    <property type="protein sequence ID" value="CAG5034184.1"/>
    <property type="molecule type" value="Genomic_DNA"/>
</dbReference>
<dbReference type="OrthoDB" id="7402085at2759"/>
<evidence type="ECO:0000313" key="1">
    <source>
        <dbReference type="EMBL" id="CAG5034184.1"/>
    </source>
</evidence>
<keyword evidence="2" id="KW-1185">Reference proteome</keyword>
<evidence type="ECO:0000313" key="2">
    <source>
        <dbReference type="Proteomes" id="UP000691718"/>
    </source>
</evidence>
<reference evidence="1" key="1">
    <citation type="submission" date="2021-04" db="EMBL/GenBank/DDBJ databases">
        <authorList>
            <person name="Tunstrom K."/>
        </authorList>
    </citation>
    <scope>NUCLEOTIDE SEQUENCE</scope>
</reference>
<gene>
    <name evidence="1" type="ORF">PAPOLLO_LOCUS20292</name>
</gene>
<accession>A0A8S3XVD0</accession>
<protein>
    <submittedName>
        <fullName evidence="1">(apollo) hypothetical protein</fullName>
    </submittedName>
</protein>
<dbReference type="Proteomes" id="UP000691718">
    <property type="component" value="Unassembled WGS sequence"/>
</dbReference>